<comment type="caution">
    <text evidence="7">The sequence shown here is derived from an EMBL/GenBank/DDBJ whole genome shotgun (WGS) entry which is preliminary data.</text>
</comment>
<gene>
    <name evidence="7" type="ORF">COU15_00850</name>
</gene>
<evidence type="ECO:0000313" key="8">
    <source>
        <dbReference type="Proteomes" id="UP000229315"/>
    </source>
</evidence>
<dbReference type="Pfam" id="PF01509">
    <property type="entry name" value="TruB_N"/>
    <property type="match status" value="1"/>
</dbReference>
<dbReference type="SUPFAM" id="SSF55120">
    <property type="entry name" value="Pseudouridine synthase"/>
    <property type="match status" value="1"/>
</dbReference>
<dbReference type="GO" id="GO:1990481">
    <property type="term" value="P:mRNA pseudouridine synthesis"/>
    <property type="evidence" value="ECO:0007669"/>
    <property type="project" value="TreeGrafter"/>
</dbReference>
<dbReference type="EC" id="5.4.99.25" evidence="3"/>
<dbReference type="AlphaFoldDB" id="A0A2H0UG30"/>
<evidence type="ECO:0000256" key="1">
    <source>
        <dbReference type="ARBA" id="ARBA00000385"/>
    </source>
</evidence>
<evidence type="ECO:0000256" key="4">
    <source>
        <dbReference type="ARBA" id="ARBA00022694"/>
    </source>
</evidence>
<dbReference type="GO" id="GO:0006400">
    <property type="term" value="P:tRNA modification"/>
    <property type="evidence" value="ECO:0007669"/>
    <property type="project" value="TreeGrafter"/>
</dbReference>
<evidence type="ECO:0000313" key="7">
    <source>
        <dbReference type="EMBL" id="PIR85359.1"/>
    </source>
</evidence>
<evidence type="ECO:0000256" key="2">
    <source>
        <dbReference type="ARBA" id="ARBA00005642"/>
    </source>
</evidence>
<keyword evidence="4" id="KW-0819">tRNA processing</keyword>
<accession>A0A2H0UG30</accession>
<dbReference type="InterPro" id="IPR020103">
    <property type="entry name" value="PsdUridine_synth_cat_dom_sf"/>
</dbReference>
<comment type="catalytic activity">
    <reaction evidence="1">
        <text>uridine(55) in tRNA = pseudouridine(55) in tRNA</text>
        <dbReference type="Rhea" id="RHEA:42532"/>
        <dbReference type="Rhea" id="RHEA-COMP:10101"/>
        <dbReference type="Rhea" id="RHEA-COMP:10102"/>
        <dbReference type="ChEBI" id="CHEBI:65314"/>
        <dbReference type="ChEBI" id="CHEBI:65315"/>
        <dbReference type="EC" id="5.4.99.25"/>
    </reaction>
</comment>
<organism evidence="7 8">
    <name type="scientific">Candidatus Kaiserbacteria bacterium CG10_big_fil_rev_8_21_14_0_10_45_20</name>
    <dbReference type="NCBI Taxonomy" id="1974607"/>
    <lineage>
        <taxon>Bacteria</taxon>
        <taxon>Candidatus Kaiseribacteriota</taxon>
    </lineage>
</organism>
<dbReference type="PANTHER" id="PTHR13767:SF2">
    <property type="entry name" value="PSEUDOURIDYLATE SYNTHASE TRUB1"/>
    <property type="match status" value="1"/>
</dbReference>
<dbReference type="EMBL" id="PFBH01000005">
    <property type="protein sequence ID" value="PIR85359.1"/>
    <property type="molecule type" value="Genomic_DNA"/>
</dbReference>
<dbReference type="Proteomes" id="UP000229315">
    <property type="component" value="Unassembled WGS sequence"/>
</dbReference>
<evidence type="ECO:0000259" key="6">
    <source>
        <dbReference type="Pfam" id="PF01509"/>
    </source>
</evidence>
<reference evidence="8" key="1">
    <citation type="submission" date="2017-09" db="EMBL/GenBank/DDBJ databases">
        <title>Depth-based differentiation of microbial function through sediment-hosted aquifers and enrichment of novel symbionts in the deep terrestrial subsurface.</title>
        <authorList>
            <person name="Probst A.J."/>
            <person name="Ladd B."/>
            <person name="Jarett J.K."/>
            <person name="Geller-Mcgrath D.E."/>
            <person name="Sieber C.M.K."/>
            <person name="Emerson J.B."/>
            <person name="Anantharaman K."/>
            <person name="Thomas B.C."/>
            <person name="Malmstrom R."/>
            <person name="Stieglmeier M."/>
            <person name="Klingl A."/>
            <person name="Woyke T."/>
            <person name="Ryan C.M."/>
            <person name="Banfield J.F."/>
        </authorList>
    </citation>
    <scope>NUCLEOTIDE SEQUENCE [LARGE SCALE GENOMIC DNA]</scope>
</reference>
<dbReference type="InterPro" id="IPR014780">
    <property type="entry name" value="tRNA_psdUridine_synth_TruB"/>
</dbReference>
<protein>
    <recommendedName>
        <fullName evidence="3">tRNA pseudouridine(55) synthase</fullName>
        <ecNumber evidence="3">5.4.99.25</ecNumber>
    </recommendedName>
</protein>
<keyword evidence="5" id="KW-0413">Isomerase</keyword>
<dbReference type="InterPro" id="IPR002501">
    <property type="entry name" value="PsdUridine_synth_N"/>
</dbReference>
<evidence type="ECO:0000256" key="3">
    <source>
        <dbReference type="ARBA" id="ARBA00012787"/>
    </source>
</evidence>
<dbReference type="GO" id="GO:0160148">
    <property type="term" value="F:tRNA pseudouridine(55) synthase activity"/>
    <property type="evidence" value="ECO:0007669"/>
    <property type="project" value="UniProtKB-EC"/>
</dbReference>
<proteinExistence type="inferred from homology"/>
<evidence type="ECO:0000256" key="5">
    <source>
        <dbReference type="ARBA" id="ARBA00023235"/>
    </source>
</evidence>
<sequence>MTSSWVVLEKKIGETPLSVIEAWRKKSGIAPSTPLSYAGRLDPMASGKLLVLIGEECKKQKEYTGLDKEYEVEVLFSVSTDTGDVLGLPQIHSGTVEVGAEAVESALEREVGSHTREYPVFSSKTVEGKPLFLYALEKNLDSITIPTHTETVYAIEKSDVVLFTKENLASRIASVLSVVPRTDEASKALGADFRQDEVRNEWKKAFDATDIEKFFVLPIRVVCASGTYMRTLAPRIGESLKTRAIALSIHRTKIGRYSKEEERWVEEFNEQG</sequence>
<dbReference type="GO" id="GO:0003723">
    <property type="term" value="F:RNA binding"/>
    <property type="evidence" value="ECO:0007669"/>
    <property type="project" value="InterPro"/>
</dbReference>
<name>A0A2H0UG30_9BACT</name>
<dbReference type="PANTHER" id="PTHR13767">
    <property type="entry name" value="TRNA-PSEUDOURIDINE SYNTHASE"/>
    <property type="match status" value="1"/>
</dbReference>
<dbReference type="Gene3D" id="3.30.2350.10">
    <property type="entry name" value="Pseudouridine synthase"/>
    <property type="match status" value="1"/>
</dbReference>
<feature type="domain" description="Pseudouridine synthase II N-terminal" evidence="6">
    <location>
        <begin position="36"/>
        <end position="159"/>
    </location>
</feature>
<comment type="similarity">
    <text evidence="2">Belongs to the pseudouridine synthase TruB family. Type 1 subfamily.</text>
</comment>